<dbReference type="Ensembl" id="ENSSLDT00000029501.1">
    <property type="protein sequence ID" value="ENSSLDP00000028655.1"/>
    <property type="gene ID" value="ENSSLDG00000022151.1"/>
</dbReference>
<evidence type="ECO:0000313" key="3">
    <source>
        <dbReference type="Proteomes" id="UP000261360"/>
    </source>
</evidence>
<reference evidence="2" key="1">
    <citation type="submission" date="2025-08" db="UniProtKB">
        <authorList>
            <consortium name="Ensembl"/>
        </authorList>
    </citation>
    <scope>IDENTIFICATION</scope>
</reference>
<dbReference type="AlphaFoldDB" id="A0A3B4YD60"/>
<name>A0A3B4YD60_SERLL</name>
<feature type="domain" description="Pyrin" evidence="1">
    <location>
        <begin position="1"/>
        <end position="90"/>
    </location>
</feature>
<proteinExistence type="predicted"/>
<dbReference type="Proteomes" id="UP000261360">
    <property type="component" value="Unplaced"/>
</dbReference>
<protein>
    <recommendedName>
        <fullName evidence="1">Pyrin domain-containing protein</fullName>
    </recommendedName>
</protein>
<dbReference type="Gene3D" id="1.10.533.10">
    <property type="entry name" value="Death Domain, Fas"/>
    <property type="match status" value="1"/>
</dbReference>
<dbReference type="InterPro" id="IPR011029">
    <property type="entry name" value="DEATH-like_dom_sf"/>
</dbReference>
<evidence type="ECO:0000259" key="1">
    <source>
        <dbReference type="PROSITE" id="PS50824"/>
    </source>
</evidence>
<accession>A0A3B4YD60</accession>
<dbReference type="GeneTree" id="ENSGT01030000234768"/>
<dbReference type="Pfam" id="PF02758">
    <property type="entry name" value="PYRIN"/>
    <property type="match status" value="1"/>
</dbReference>
<dbReference type="SMART" id="SM01289">
    <property type="entry name" value="PYRIN"/>
    <property type="match status" value="1"/>
</dbReference>
<keyword evidence="3" id="KW-1185">Reference proteome</keyword>
<organism evidence="2 3">
    <name type="scientific">Seriola lalandi dorsalis</name>
    <dbReference type="NCBI Taxonomy" id="1841481"/>
    <lineage>
        <taxon>Eukaryota</taxon>
        <taxon>Metazoa</taxon>
        <taxon>Chordata</taxon>
        <taxon>Craniata</taxon>
        <taxon>Vertebrata</taxon>
        <taxon>Euteleostomi</taxon>
        <taxon>Actinopterygii</taxon>
        <taxon>Neopterygii</taxon>
        <taxon>Teleostei</taxon>
        <taxon>Neoteleostei</taxon>
        <taxon>Acanthomorphata</taxon>
        <taxon>Carangaria</taxon>
        <taxon>Carangiformes</taxon>
        <taxon>Carangidae</taxon>
        <taxon>Seriola</taxon>
    </lineage>
</organism>
<reference evidence="2" key="2">
    <citation type="submission" date="2025-09" db="UniProtKB">
        <authorList>
            <consortium name="Ensembl"/>
        </authorList>
    </citation>
    <scope>IDENTIFICATION</scope>
</reference>
<dbReference type="SUPFAM" id="SSF47986">
    <property type="entry name" value="DEATH domain"/>
    <property type="match status" value="1"/>
</dbReference>
<evidence type="ECO:0000313" key="2">
    <source>
        <dbReference type="Ensembl" id="ENSSLDP00000028655.1"/>
    </source>
</evidence>
<dbReference type="PROSITE" id="PS50824">
    <property type="entry name" value="DAPIN"/>
    <property type="match status" value="1"/>
</dbReference>
<dbReference type="STRING" id="1841481.ENSSLDP00000028655"/>
<sequence length="144" mass="16229">MAPKTRKALVRETLGNLRKSQFEAFVEALLDRREEPRVKCTDVEDQGFLKVTNVVVSTFTEQKAPQVVAEILREIGCGEEAEKLGKLTVSGAEQKRVVRTSLKSSSLLIYQGKYHSKTKIKLSLFKLLNRGKKMQSLCIGRLHP</sequence>
<dbReference type="InterPro" id="IPR004020">
    <property type="entry name" value="DAPIN"/>
</dbReference>